<keyword evidence="3" id="KW-0560">Oxidoreductase</keyword>
<dbReference type="InterPro" id="IPR016169">
    <property type="entry name" value="FAD-bd_PCMH_sub2"/>
</dbReference>
<dbReference type="GO" id="GO:0071949">
    <property type="term" value="F:FAD binding"/>
    <property type="evidence" value="ECO:0007669"/>
    <property type="project" value="InterPro"/>
</dbReference>
<dbReference type="Gene3D" id="3.30.43.10">
    <property type="entry name" value="Uridine Diphospho-n-acetylenolpyruvylglucosamine Reductase, domain 2"/>
    <property type="match status" value="1"/>
</dbReference>
<dbReference type="SUPFAM" id="SSF55447">
    <property type="entry name" value="CO dehydrogenase flavoprotein C-terminal domain-like"/>
    <property type="match status" value="1"/>
</dbReference>
<proteinExistence type="predicted"/>
<keyword evidence="1" id="KW-0285">Flavoprotein</keyword>
<dbReference type="Gene3D" id="3.30.390.50">
    <property type="entry name" value="CO dehydrogenase flavoprotein, C-terminal domain"/>
    <property type="match status" value="1"/>
</dbReference>
<dbReference type="RefSeq" id="WP_090660463.1">
    <property type="nucleotide sequence ID" value="NZ_FMZX01000001.1"/>
</dbReference>
<dbReference type="InterPro" id="IPR016166">
    <property type="entry name" value="FAD-bd_PCMH"/>
</dbReference>
<feature type="domain" description="FAD-binding PCMH-type" evidence="4">
    <location>
        <begin position="1"/>
        <end position="176"/>
    </location>
</feature>
<dbReference type="InterPro" id="IPR016167">
    <property type="entry name" value="FAD-bd_PCMH_sub1"/>
</dbReference>
<dbReference type="SUPFAM" id="SSF56176">
    <property type="entry name" value="FAD-binding/transporter-associated domain-like"/>
    <property type="match status" value="1"/>
</dbReference>
<dbReference type="InterPro" id="IPR051312">
    <property type="entry name" value="Diverse_Substr_Oxidored"/>
</dbReference>
<dbReference type="Pfam" id="PF00941">
    <property type="entry name" value="FAD_binding_5"/>
    <property type="match status" value="1"/>
</dbReference>
<evidence type="ECO:0000256" key="1">
    <source>
        <dbReference type="ARBA" id="ARBA00022630"/>
    </source>
</evidence>
<dbReference type="InterPro" id="IPR036318">
    <property type="entry name" value="FAD-bd_PCMH-like_sf"/>
</dbReference>
<sequence>MAAYRRPESLAEALALLAEAPAPPLLLAGGTDLYPARAAAEAWGRMESRPVLDLSAIRETAGMSDAGDHTRIGARVTWAALREAPLPPWFDALRSAATRVGGAQVQNRATLVGNLCNASPAADGVPPLLALDAAIELASRRGTRRLPLGEFLAGNRRTALAPDEIATAVLVPHAAPGARAGFEKLGARSYLVISIVMAAAVIELAEGRIARARISVGACSPVALRLAGLETELRGMTVAEAPAVLRADHLAALSPIDDVRATASYRRQAAQVLLRRLLTRLAAPAIREAA</sequence>
<dbReference type="InterPro" id="IPR002346">
    <property type="entry name" value="Mopterin_DH_FAD-bd"/>
</dbReference>
<dbReference type="PROSITE" id="PS51387">
    <property type="entry name" value="FAD_PCMH"/>
    <property type="match status" value="1"/>
</dbReference>
<dbReference type="InterPro" id="IPR005107">
    <property type="entry name" value="CO_DH_flav_C"/>
</dbReference>
<evidence type="ECO:0000313" key="6">
    <source>
        <dbReference type="Proteomes" id="UP000198925"/>
    </source>
</evidence>
<reference evidence="5 6" key="1">
    <citation type="submission" date="2016-10" db="EMBL/GenBank/DDBJ databases">
        <authorList>
            <person name="de Groot N.N."/>
        </authorList>
    </citation>
    <scope>NUCLEOTIDE SEQUENCE [LARGE SCALE GENOMIC DNA]</scope>
    <source>
        <strain evidence="5 6">CPCC 100156</strain>
    </source>
</reference>
<dbReference type="GO" id="GO:0016491">
    <property type="term" value="F:oxidoreductase activity"/>
    <property type="evidence" value="ECO:0007669"/>
    <property type="project" value="UniProtKB-KW"/>
</dbReference>
<keyword evidence="2" id="KW-0274">FAD</keyword>
<dbReference type="Gene3D" id="3.30.465.10">
    <property type="match status" value="1"/>
</dbReference>
<dbReference type="Pfam" id="PF03450">
    <property type="entry name" value="CO_deh_flav_C"/>
    <property type="match status" value="1"/>
</dbReference>
<evidence type="ECO:0000313" key="5">
    <source>
        <dbReference type="EMBL" id="SDC36359.1"/>
    </source>
</evidence>
<dbReference type="STRING" id="938405.SAMN02927895_03836"/>
<gene>
    <name evidence="5" type="ORF">SAMN04487779_1001703</name>
</gene>
<name>A0A1G6KZ09_9PROT</name>
<keyword evidence="6" id="KW-1185">Reference proteome</keyword>
<dbReference type="PANTHER" id="PTHR42659:SF2">
    <property type="entry name" value="XANTHINE DEHYDROGENASE SUBUNIT C-RELATED"/>
    <property type="match status" value="1"/>
</dbReference>
<protein>
    <submittedName>
        <fullName evidence="5">CO or xanthine dehydrogenase, FAD-binding subunit</fullName>
    </submittedName>
</protein>
<dbReference type="EMBL" id="FMZX01000001">
    <property type="protein sequence ID" value="SDC36359.1"/>
    <property type="molecule type" value="Genomic_DNA"/>
</dbReference>
<dbReference type="Proteomes" id="UP000198925">
    <property type="component" value="Unassembled WGS sequence"/>
</dbReference>
<dbReference type="AlphaFoldDB" id="A0A1G6KZ09"/>
<evidence type="ECO:0000256" key="2">
    <source>
        <dbReference type="ARBA" id="ARBA00022827"/>
    </source>
</evidence>
<dbReference type="InterPro" id="IPR036683">
    <property type="entry name" value="CO_DH_flav_C_dom_sf"/>
</dbReference>
<dbReference type="PANTHER" id="PTHR42659">
    <property type="entry name" value="XANTHINE DEHYDROGENASE SUBUNIT C-RELATED"/>
    <property type="match status" value="1"/>
</dbReference>
<dbReference type="SMART" id="SM01092">
    <property type="entry name" value="CO_deh_flav_C"/>
    <property type="match status" value="1"/>
</dbReference>
<organism evidence="5 6">
    <name type="scientific">Belnapia rosea</name>
    <dbReference type="NCBI Taxonomy" id="938405"/>
    <lineage>
        <taxon>Bacteria</taxon>
        <taxon>Pseudomonadati</taxon>
        <taxon>Pseudomonadota</taxon>
        <taxon>Alphaproteobacteria</taxon>
        <taxon>Acetobacterales</taxon>
        <taxon>Roseomonadaceae</taxon>
        <taxon>Belnapia</taxon>
    </lineage>
</organism>
<evidence type="ECO:0000259" key="4">
    <source>
        <dbReference type="PROSITE" id="PS51387"/>
    </source>
</evidence>
<accession>A0A1G6KZ09</accession>
<evidence type="ECO:0000256" key="3">
    <source>
        <dbReference type="ARBA" id="ARBA00023002"/>
    </source>
</evidence>